<protein>
    <submittedName>
        <fullName evidence="2">Pyoverdine biosynthesis protein PvcA</fullName>
    </submittedName>
</protein>
<evidence type="ECO:0000256" key="1">
    <source>
        <dbReference type="SAM" id="MobiDB-lite"/>
    </source>
</evidence>
<reference evidence="2 3" key="2">
    <citation type="submission" date="2020-03" db="EMBL/GenBank/DDBJ databases">
        <authorList>
            <person name="Ichikawa N."/>
            <person name="Kimura A."/>
            <person name="Kitahashi Y."/>
            <person name="Uohara A."/>
        </authorList>
    </citation>
    <scope>NUCLEOTIDE SEQUENCE [LARGE SCALE GENOMIC DNA]</scope>
    <source>
        <strain evidence="2 3">NBRC 108638</strain>
    </source>
</reference>
<gene>
    <name evidence="2" type="primary">pvcA</name>
    <name evidence="2" type="ORF">Prum_021800</name>
</gene>
<dbReference type="EMBL" id="BLPG01000001">
    <property type="protein sequence ID" value="GFJ88538.1"/>
    <property type="molecule type" value="Genomic_DNA"/>
</dbReference>
<dbReference type="Pfam" id="PF05141">
    <property type="entry name" value="DIT1_PvcA"/>
    <property type="match status" value="1"/>
</dbReference>
<accession>A0A6V8L0N4</accession>
<dbReference type="InterPro" id="IPR007817">
    <property type="entry name" value="Isocyanide_synthase_DIT1"/>
</dbReference>
<dbReference type="PANTHER" id="PTHR37285">
    <property type="entry name" value="SPORE WALL MATURATION PROTEIN DIT1"/>
    <property type="match status" value="1"/>
</dbReference>
<feature type="region of interest" description="Disordered" evidence="1">
    <location>
        <begin position="314"/>
        <end position="335"/>
    </location>
</feature>
<keyword evidence="3" id="KW-1185">Reference proteome</keyword>
<sequence>MRKADAVTADAPSTAVDRILHIITAQQRFTPGNECAVRPCPRCADVHGAKIQQQMARGEPLCFLLPAFPGKSPNPRKVLGVLPDMAEAVSLGRLDEMCRRIGAVYAPGAQVVICSDGRVFSDAVGIRDEAITAYQRALREMAGRIGPNTLALYHLDDVYPQASHEDMRATLTARYGEDLTLLKQWISEGGELLALYRGITRFLFEDADRPDRQDSRAARQRDSRARAYVVIQRSRAWGELVGRHFPDALRLSIHPQACGAKKLGISLMDATENWLTAWHGVAVDVGGRFLLMKRYHAESLGAELVHRDGRPSHFRLADPSSLPPSKEIQHETTAA</sequence>
<dbReference type="Gene3D" id="3.30.60.140">
    <property type="match status" value="1"/>
</dbReference>
<name>A0A6V8L0N4_9ACTN</name>
<comment type="caution">
    <text evidence="2">The sequence shown here is derived from an EMBL/GenBank/DDBJ whole genome shotgun (WGS) entry which is preliminary data.</text>
</comment>
<organism evidence="2 3">
    <name type="scientific">Phytohabitans rumicis</name>
    <dbReference type="NCBI Taxonomy" id="1076125"/>
    <lineage>
        <taxon>Bacteria</taxon>
        <taxon>Bacillati</taxon>
        <taxon>Actinomycetota</taxon>
        <taxon>Actinomycetes</taxon>
        <taxon>Micromonosporales</taxon>
        <taxon>Micromonosporaceae</taxon>
    </lineage>
</organism>
<dbReference type="PIRSF" id="PIRSF037196">
    <property type="entry name" value="Pyoverdine_chromoph_PvcA"/>
    <property type="match status" value="1"/>
</dbReference>
<dbReference type="Proteomes" id="UP000482960">
    <property type="component" value="Unassembled WGS sequence"/>
</dbReference>
<dbReference type="PANTHER" id="PTHR37285:SF5">
    <property type="entry name" value="SPORE WALL MATURATION PROTEIN DIT1"/>
    <property type="match status" value="1"/>
</dbReference>
<dbReference type="AlphaFoldDB" id="A0A6V8L0N4"/>
<evidence type="ECO:0000313" key="3">
    <source>
        <dbReference type="Proteomes" id="UP000482960"/>
    </source>
</evidence>
<proteinExistence type="predicted"/>
<evidence type="ECO:0000313" key="2">
    <source>
        <dbReference type="EMBL" id="GFJ88538.1"/>
    </source>
</evidence>
<dbReference type="InterPro" id="IPR017133">
    <property type="entry name" value="PvcA"/>
</dbReference>
<reference evidence="2 3" key="1">
    <citation type="submission" date="2020-03" db="EMBL/GenBank/DDBJ databases">
        <title>Whole genome shotgun sequence of Phytohabitans rumicis NBRC 108638.</title>
        <authorList>
            <person name="Komaki H."/>
            <person name="Tamura T."/>
        </authorList>
    </citation>
    <scope>NUCLEOTIDE SEQUENCE [LARGE SCALE GENOMIC DNA]</scope>
    <source>
        <strain evidence="2 3">NBRC 108638</strain>
    </source>
</reference>